<organism evidence="2 3">
    <name type="scientific">Bradyrhizobium macuxiense</name>
    <dbReference type="NCBI Taxonomy" id="1755647"/>
    <lineage>
        <taxon>Bacteria</taxon>
        <taxon>Pseudomonadati</taxon>
        <taxon>Pseudomonadota</taxon>
        <taxon>Alphaproteobacteria</taxon>
        <taxon>Hyphomicrobiales</taxon>
        <taxon>Nitrobacteraceae</taxon>
        <taxon>Bradyrhizobium</taxon>
    </lineage>
</organism>
<sequence>MESEDEALIAQQQLQIAKLKHQIYGQRSERSARLIEQLALTFEELEADASEDELAAERAVAKTTTTMARGPACLRRSSREVVLYGRRWRTAWCRSRRHR</sequence>
<evidence type="ECO:0000313" key="3">
    <source>
        <dbReference type="Proteomes" id="UP000057737"/>
    </source>
</evidence>
<gene>
    <name evidence="2" type="ORF">AS156_19085</name>
</gene>
<dbReference type="AlphaFoldDB" id="A0A120FIV1"/>
<name>A0A120FIV1_9BRAD</name>
<protein>
    <recommendedName>
        <fullName evidence="1">Transposase TnpC homeodomain domain-containing protein</fullName>
    </recommendedName>
</protein>
<keyword evidence="3" id="KW-1185">Reference proteome</keyword>
<feature type="domain" description="Transposase TnpC homeodomain" evidence="1">
    <location>
        <begin position="13"/>
        <end position="66"/>
    </location>
</feature>
<evidence type="ECO:0000259" key="1">
    <source>
        <dbReference type="Pfam" id="PF13007"/>
    </source>
</evidence>
<accession>A0A120FIV1</accession>
<dbReference type="EMBL" id="LNCU01000108">
    <property type="protein sequence ID" value="KWV48079.1"/>
    <property type="molecule type" value="Genomic_DNA"/>
</dbReference>
<reference evidence="2 3" key="1">
    <citation type="submission" date="2015-11" db="EMBL/GenBank/DDBJ databases">
        <title>Draft Genome Sequence of the Strain BR 10303 (Bradyrhizobium sp.) isolated from nodules of Centrolobium paraense.</title>
        <authorList>
            <person name="Zelli J.E."/>
            <person name="Simoes-Araujo J.L."/>
            <person name="Barauna A.C."/>
            <person name="Silva K."/>
        </authorList>
    </citation>
    <scope>NUCLEOTIDE SEQUENCE [LARGE SCALE GENOMIC DNA]</scope>
    <source>
        <strain evidence="2 3">BR 10303</strain>
    </source>
</reference>
<dbReference type="Proteomes" id="UP000057737">
    <property type="component" value="Unassembled WGS sequence"/>
</dbReference>
<comment type="caution">
    <text evidence="2">The sequence shown here is derived from an EMBL/GenBank/DDBJ whole genome shotgun (WGS) entry which is preliminary data.</text>
</comment>
<evidence type="ECO:0000313" key="2">
    <source>
        <dbReference type="EMBL" id="KWV48079.1"/>
    </source>
</evidence>
<proteinExistence type="predicted"/>
<dbReference type="Pfam" id="PF13007">
    <property type="entry name" value="LZ_Tnp_IS66"/>
    <property type="match status" value="1"/>
</dbReference>
<dbReference type="InterPro" id="IPR024463">
    <property type="entry name" value="Transposase_TnpC_homeodom"/>
</dbReference>